<dbReference type="PANTHER" id="PTHR10587:SF133">
    <property type="entry name" value="CHITIN DEACETYLASE 1-RELATED"/>
    <property type="match status" value="1"/>
</dbReference>
<comment type="similarity">
    <text evidence="2">Belongs to the polysaccharide deacetylase family.</text>
</comment>
<dbReference type="EMBL" id="VSSS01000037">
    <property type="protein sequence ID" value="TYL92629.1"/>
    <property type="molecule type" value="Genomic_DNA"/>
</dbReference>
<reference evidence="9 10" key="1">
    <citation type="submission" date="2019-08" db="EMBL/GenBank/DDBJ databases">
        <title>Bradyrhizobium hipponensis sp. nov., a rhizobium isolated from a Lupinus angustifolius root nodule in Tunisia.</title>
        <authorList>
            <person name="Off K."/>
            <person name="Rejili M."/>
            <person name="Mars M."/>
            <person name="Brachmann A."/>
            <person name="Marin M."/>
        </authorList>
    </citation>
    <scope>NUCLEOTIDE SEQUENCE [LARGE SCALE GENOMIC DNA]</scope>
    <source>
        <strain evidence="9 10">CTAW71</strain>
    </source>
</reference>
<dbReference type="OrthoDB" id="276604at2"/>
<protein>
    <recommendedName>
        <fullName evidence="3">Chitooligosaccharide deacetylase</fullName>
    </recommendedName>
    <alternativeName>
        <fullName evidence="6">Nodulation protein B</fullName>
    </alternativeName>
</protein>
<dbReference type="InterPro" id="IPR011330">
    <property type="entry name" value="Glyco_hydro/deAcase_b/a-brl"/>
</dbReference>
<organism evidence="9 10">
    <name type="scientific">Bradyrhizobium rifense</name>
    <dbReference type="NCBI Taxonomy" id="515499"/>
    <lineage>
        <taxon>Bacteria</taxon>
        <taxon>Pseudomonadati</taxon>
        <taxon>Pseudomonadota</taxon>
        <taxon>Alphaproteobacteria</taxon>
        <taxon>Hyphomicrobiales</taxon>
        <taxon>Nitrobacteraceae</taxon>
        <taxon>Bradyrhizobium</taxon>
    </lineage>
</organism>
<evidence type="ECO:0000313" key="9">
    <source>
        <dbReference type="EMBL" id="TYL92629.1"/>
    </source>
</evidence>
<dbReference type="Gene3D" id="3.20.20.370">
    <property type="entry name" value="Glycoside hydrolase/deacetylase"/>
    <property type="match status" value="1"/>
</dbReference>
<dbReference type="GO" id="GO:0016020">
    <property type="term" value="C:membrane"/>
    <property type="evidence" value="ECO:0007669"/>
    <property type="project" value="TreeGrafter"/>
</dbReference>
<keyword evidence="7" id="KW-0812">Transmembrane</keyword>
<evidence type="ECO:0000256" key="1">
    <source>
        <dbReference type="ARBA" id="ARBA00003236"/>
    </source>
</evidence>
<keyword evidence="10" id="KW-1185">Reference proteome</keyword>
<dbReference type="Pfam" id="PF01522">
    <property type="entry name" value="Polysacc_deac_1"/>
    <property type="match status" value="1"/>
</dbReference>
<dbReference type="GO" id="GO:0046872">
    <property type="term" value="F:metal ion binding"/>
    <property type="evidence" value="ECO:0007669"/>
    <property type="project" value="UniProtKB-KW"/>
</dbReference>
<keyword evidence="4" id="KW-0479">Metal-binding</keyword>
<dbReference type="PANTHER" id="PTHR10587">
    <property type="entry name" value="GLYCOSYL TRANSFERASE-RELATED"/>
    <property type="match status" value="1"/>
</dbReference>
<evidence type="ECO:0000256" key="7">
    <source>
        <dbReference type="SAM" id="Phobius"/>
    </source>
</evidence>
<feature type="transmembrane region" description="Helical" evidence="7">
    <location>
        <begin position="21"/>
        <end position="43"/>
    </location>
</feature>
<keyword evidence="5" id="KW-0378">Hydrolase</keyword>
<dbReference type="AlphaFoldDB" id="A0A5D3KLJ5"/>
<evidence type="ECO:0000256" key="2">
    <source>
        <dbReference type="ARBA" id="ARBA00010973"/>
    </source>
</evidence>
<dbReference type="InterPro" id="IPR050248">
    <property type="entry name" value="Polysacc_deacetylase_ArnD"/>
</dbReference>
<evidence type="ECO:0000259" key="8">
    <source>
        <dbReference type="PROSITE" id="PS51677"/>
    </source>
</evidence>
<accession>A0A5D3KLJ5</accession>
<proteinExistence type="inferred from homology"/>
<dbReference type="SUPFAM" id="SSF88713">
    <property type="entry name" value="Glycoside hydrolase/deacetylase"/>
    <property type="match status" value="1"/>
</dbReference>
<evidence type="ECO:0000256" key="3">
    <source>
        <dbReference type="ARBA" id="ARBA00020071"/>
    </source>
</evidence>
<comment type="function">
    <text evidence="1">Is involved in generating a small heat-stable compound (Nod), an acylated oligomer of N-acetylglucosamine, that stimulates mitosis in various plant protoplasts.</text>
</comment>
<dbReference type="Proteomes" id="UP000324758">
    <property type="component" value="Unassembled WGS sequence"/>
</dbReference>
<gene>
    <name evidence="9" type="ORF">FXB40_24635</name>
</gene>
<evidence type="ECO:0000256" key="4">
    <source>
        <dbReference type="ARBA" id="ARBA00022723"/>
    </source>
</evidence>
<evidence type="ECO:0000256" key="6">
    <source>
        <dbReference type="ARBA" id="ARBA00032976"/>
    </source>
</evidence>
<dbReference type="PROSITE" id="PS51677">
    <property type="entry name" value="NODB"/>
    <property type="match status" value="1"/>
</dbReference>
<feature type="domain" description="NodB homology" evidence="8">
    <location>
        <begin position="81"/>
        <end position="266"/>
    </location>
</feature>
<keyword evidence="7" id="KW-1133">Transmembrane helix</keyword>
<evidence type="ECO:0000256" key="5">
    <source>
        <dbReference type="ARBA" id="ARBA00022801"/>
    </source>
</evidence>
<dbReference type="GO" id="GO:0016810">
    <property type="term" value="F:hydrolase activity, acting on carbon-nitrogen (but not peptide) bonds"/>
    <property type="evidence" value="ECO:0007669"/>
    <property type="project" value="InterPro"/>
</dbReference>
<evidence type="ECO:0000313" key="10">
    <source>
        <dbReference type="Proteomes" id="UP000324758"/>
    </source>
</evidence>
<comment type="caution">
    <text evidence="9">The sequence shown here is derived from an EMBL/GenBank/DDBJ whole genome shotgun (WGS) entry which is preliminary data.</text>
</comment>
<dbReference type="InterPro" id="IPR002509">
    <property type="entry name" value="NODB_dom"/>
</dbReference>
<sequence length="281" mass="30826">MFKAATRHPSGHDLDGRCLHGWTLLLVSATMAVLAGVMAAGAADCPRKDALGTSRVLVVDAKTYPRVGLKSFRQTLPLADHEVVLTFDDGPQPPYTEEVLAALAQECVRATFFLVGKSSAQFPELVRRAAAQGHTMAHHTWSHSMASKISFEKAKEDIERGIAADETALHGVSTMAPSTPFFRFPYFDSTPKTLELLQSRGIVVFGADLWASDWEEMTPDQELKLITSRLNAEGKGIILFHDAKAHTAAMMPAFLRYLHDNGYHVVHIVPTAPLQRNADTH</sequence>
<dbReference type="GO" id="GO:0005975">
    <property type="term" value="P:carbohydrate metabolic process"/>
    <property type="evidence" value="ECO:0007669"/>
    <property type="project" value="InterPro"/>
</dbReference>
<dbReference type="CDD" id="cd10917">
    <property type="entry name" value="CE4_NodB_like_6s_7s"/>
    <property type="match status" value="1"/>
</dbReference>
<keyword evidence="7" id="KW-0472">Membrane</keyword>
<name>A0A5D3KLJ5_9BRAD</name>